<evidence type="ECO:0000313" key="8">
    <source>
        <dbReference type="EMBL" id="QDT73455.1"/>
    </source>
</evidence>
<dbReference type="Gene3D" id="1.10.510.10">
    <property type="entry name" value="Transferase(Phosphotransferase) domain 1"/>
    <property type="match status" value="1"/>
</dbReference>
<feature type="domain" description="Protein kinase" evidence="7">
    <location>
        <begin position="83"/>
        <end position="344"/>
    </location>
</feature>
<dbReference type="Gene3D" id="3.30.200.20">
    <property type="entry name" value="Phosphorylase Kinase, domain 1"/>
    <property type="match status" value="1"/>
</dbReference>
<keyword evidence="1 8" id="KW-0808">Transferase</keyword>
<feature type="region of interest" description="Disordered" evidence="5">
    <location>
        <begin position="1"/>
        <end position="48"/>
    </location>
</feature>
<keyword evidence="2" id="KW-0547">Nucleotide-binding</keyword>
<keyword evidence="6" id="KW-0472">Membrane</keyword>
<keyword evidence="3 8" id="KW-0418">Kinase</keyword>
<gene>
    <name evidence="8" type="primary">prkC_11</name>
    <name evidence="8" type="ORF">I41_26440</name>
</gene>
<dbReference type="KEGG" id="llh:I41_26440"/>
<keyword evidence="6" id="KW-1133">Transmembrane helix</keyword>
<evidence type="ECO:0000256" key="4">
    <source>
        <dbReference type="ARBA" id="ARBA00022840"/>
    </source>
</evidence>
<dbReference type="InterPro" id="IPR011990">
    <property type="entry name" value="TPR-like_helical_dom_sf"/>
</dbReference>
<proteinExistence type="predicted"/>
<keyword evidence="4" id="KW-0067">ATP-binding</keyword>
<dbReference type="GO" id="GO:0005524">
    <property type="term" value="F:ATP binding"/>
    <property type="evidence" value="ECO:0007669"/>
    <property type="project" value="UniProtKB-KW"/>
</dbReference>
<dbReference type="SMART" id="SM00220">
    <property type="entry name" value="S_TKc"/>
    <property type="match status" value="1"/>
</dbReference>
<dbReference type="EMBL" id="CP036339">
    <property type="protein sequence ID" value="QDT73455.1"/>
    <property type="molecule type" value="Genomic_DNA"/>
</dbReference>
<dbReference type="SUPFAM" id="SSF48452">
    <property type="entry name" value="TPR-like"/>
    <property type="match status" value="1"/>
</dbReference>
<dbReference type="InterPro" id="IPR019734">
    <property type="entry name" value="TPR_rpt"/>
</dbReference>
<reference evidence="8 9" key="1">
    <citation type="submission" date="2019-02" db="EMBL/GenBank/DDBJ databases">
        <title>Deep-cultivation of Planctomycetes and their phenomic and genomic characterization uncovers novel biology.</title>
        <authorList>
            <person name="Wiegand S."/>
            <person name="Jogler M."/>
            <person name="Boedeker C."/>
            <person name="Pinto D."/>
            <person name="Vollmers J."/>
            <person name="Rivas-Marin E."/>
            <person name="Kohn T."/>
            <person name="Peeters S.H."/>
            <person name="Heuer A."/>
            <person name="Rast P."/>
            <person name="Oberbeckmann S."/>
            <person name="Bunk B."/>
            <person name="Jeske O."/>
            <person name="Meyerdierks A."/>
            <person name="Storesund J.E."/>
            <person name="Kallscheuer N."/>
            <person name="Luecker S."/>
            <person name="Lage O.M."/>
            <person name="Pohl T."/>
            <person name="Merkel B.J."/>
            <person name="Hornburger P."/>
            <person name="Mueller R.-W."/>
            <person name="Bruemmer F."/>
            <person name="Labrenz M."/>
            <person name="Spormann A.M."/>
            <person name="Op den Camp H."/>
            <person name="Overmann J."/>
            <person name="Amann R."/>
            <person name="Jetten M.S.M."/>
            <person name="Mascher T."/>
            <person name="Medema M.H."/>
            <person name="Devos D.P."/>
            <person name="Kaster A.-K."/>
            <person name="Ovreas L."/>
            <person name="Rohde M."/>
            <person name="Galperin M.Y."/>
            <person name="Jogler C."/>
        </authorList>
    </citation>
    <scope>NUCLEOTIDE SEQUENCE [LARGE SCALE GENOMIC DNA]</scope>
    <source>
        <strain evidence="8 9">I41</strain>
    </source>
</reference>
<dbReference type="AlphaFoldDB" id="A0A517TYN3"/>
<dbReference type="GO" id="GO:0004674">
    <property type="term" value="F:protein serine/threonine kinase activity"/>
    <property type="evidence" value="ECO:0007669"/>
    <property type="project" value="UniProtKB-EC"/>
</dbReference>
<dbReference type="PANTHER" id="PTHR43289">
    <property type="entry name" value="MITOGEN-ACTIVATED PROTEIN KINASE KINASE KINASE 20-RELATED"/>
    <property type="match status" value="1"/>
</dbReference>
<evidence type="ECO:0000256" key="6">
    <source>
        <dbReference type="SAM" id="Phobius"/>
    </source>
</evidence>
<evidence type="ECO:0000256" key="3">
    <source>
        <dbReference type="ARBA" id="ARBA00022777"/>
    </source>
</evidence>
<dbReference type="SUPFAM" id="SSF56112">
    <property type="entry name" value="Protein kinase-like (PK-like)"/>
    <property type="match status" value="1"/>
</dbReference>
<dbReference type="PROSITE" id="PS00108">
    <property type="entry name" value="PROTEIN_KINASE_ST"/>
    <property type="match status" value="1"/>
</dbReference>
<evidence type="ECO:0000259" key="7">
    <source>
        <dbReference type="PROSITE" id="PS50011"/>
    </source>
</evidence>
<keyword evidence="6" id="KW-0812">Transmembrane</keyword>
<dbReference type="Pfam" id="PF00069">
    <property type="entry name" value="Pkinase"/>
    <property type="match status" value="1"/>
</dbReference>
<dbReference type="InterPro" id="IPR000719">
    <property type="entry name" value="Prot_kinase_dom"/>
</dbReference>
<dbReference type="InterPro" id="IPR011009">
    <property type="entry name" value="Kinase-like_dom_sf"/>
</dbReference>
<dbReference type="RefSeq" id="WP_145433043.1">
    <property type="nucleotide sequence ID" value="NZ_CP036339.1"/>
</dbReference>
<dbReference type="PANTHER" id="PTHR43289:SF34">
    <property type="entry name" value="SERINE_THREONINE-PROTEIN KINASE YBDM-RELATED"/>
    <property type="match status" value="1"/>
</dbReference>
<evidence type="ECO:0000313" key="9">
    <source>
        <dbReference type="Proteomes" id="UP000317909"/>
    </source>
</evidence>
<dbReference type="CDD" id="cd14014">
    <property type="entry name" value="STKc_PknB_like"/>
    <property type="match status" value="1"/>
</dbReference>
<accession>A0A517TYN3</accession>
<organism evidence="8 9">
    <name type="scientific">Lacipirellula limnantheis</name>
    <dbReference type="NCBI Taxonomy" id="2528024"/>
    <lineage>
        <taxon>Bacteria</taxon>
        <taxon>Pseudomonadati</taxon>
        <taxon>Planctomycetota</taxon>
        <taxon>Planctomycetia</taxon>
        <taxon>Pirellulales</taxon>
        <taxon>Lacipirellulaceae</taxon>
        <taxon>Lacipirellula</taxon>
    </lineage>
</organism>
<sequence>MPDSQRNPSGDATTPSEKCDRNQEAIRLAQESIDRHSTASQDTTDPVSAEEITRLTAVLATLGSESLVPHGSAREGAFQLGRFEILAERGKGGFGIVLHAFDPDLEREVALKIPRPERLLDGETSDDILREARVAARLEHPGVVPVYEVGRWGPVWYIAAAYCPGPSLADWLYEQRSALPAKQAALLVAQLADAVHHAHCRGVLHLDLKPDNILLQKEPLESSELVPMITDFGLSGWSRSEIGRPVVPLGGTPSYMAPEQVNRNVKDIGVATDIFALGAILADLLTGFGDQSDESSLDRRRDAIELPRGTPEDLCAVVRKCLATVPAARYASARELANELHRFLNGETLQVRQVRWPTACVRWARRKPALASLLFLLAAAIGSGLTTSGILWLRAERHLTQFQLEALRRDEAERQIERSVLNLAWVTQKGRLSGSNGPADSPTDLLALQSFLADVQAWRRLSSDSQVDHIGIEAARHSLVLIDADSTIDEPGFQRSYRDGLECWQQVLEREPHQQQWRRALVAHLLTYQLRSDHPDWLAWRSPEHGVRPHVATLIEEPYAALLVELSAFHLQNQRRNELSYSMLAAAIGMLQDEADKNHPSKQRLLLQAHNLAAEAASYASREDRVRAHRTAADAMIAQISSPQDCDDGLAREVARTLAQQAHEVEATGQHENAITRFEQALTYLRHATDSGAYVDRDYLEIVRLHGRVGRCHRQQGRLEDSFRIFERSLDTLNQAMARASRPQRVMTLRRAVILSRYGRSLLDGGSVSEAVKTLEDSKRDFAAAALRQADSKGSWLASIRTLHALGKHYASTGRYAASRRAYETSLRQLVTMGSFTHHPSVASFRTVAEAAIKELEESRVSAVNHGNDAAG</sequence>
<keyword evidence="9" id="KW-1185">Reference proteome</keyword>
<evidence type="ECO:0000256" key="2">
    <source>
        <dbReference type="ARBA" id="ARBA00022741"/>
    </source>
</evidence>
<protein>
    <submittedName>
        <fullName evidence="8">Serine/threonine-protein kinase PrkC</fullName>
        <ecNumber evidence="8">2.7.11.1</ecNumber>
    </submittedName>
</protein>
<feature type="transmembrane region" description="Helical" evidence="6">
    <location>
        <begin position="370"/>
        <end position="393"/>
    </location>
</feature>
<dbReference type="OrthoDB" id="9788659at2"/>
<evidence type="ECO:0000256" key="1">
    <source>
        <dbReference type="ARBA" id="ARBA00022679"/>
    </source>
</evidence>
<dbReference type="PROSITE" id="PS50011">
    <property type="entry name" value="PROTEIN_KINASE_DOM"/>
    <property type="match status" value="1"/>
</dbReference>
<dbReference type="Gene3D" id="1.25.40.10">
    <property type="entry name" value="Tetratricopeptide repeat domain"/>
    <property type="match status" value="1"/>
</dbReference>
<dbReference type="InterPro" id="IPR008271">
    <property type="entry name" value="Ser/Thr_kinase_AS"/>
</dbReference>
<feature type="compositionally biased region" description="Polar residues" evidence="5">
    <location>
        <begin position="1"/>
        <end position="16"/>
    </location>
</feature>
<dbReference type="SMART" id="SM00028">
    <property type="entry name" value="TPR"/>
    <property type="match status" value="3"/>
</dbReference>
<dbReference type="Proteomes" id="UP000317909">
    <property type="component" value="Chromosome"/>
</dbReference>
<evidence type="ECO:0000256" key="5">
    <source>
        <dbReference type="SAM" id="MobiDB-lite"/>
    </source>
</evidence>
<name>A0A517TYN3_9BACT</name>
<dbReference type="EC" id="2.7.11.1" evidence="8"/>